<name>A0AAD6ZW88_9AGAR</name>
<dbReference type="AlphaFoldDB" id="A0AAD6ZW88"/>
<feature type="region of interest" description="Disordered" evidence="1">
    <location>
        <begin position="308"/>
        <end position="332"/>
    </location>
</feature>
<evidence type="ECO:0000313" key="4">
    <source>
        <dbReference type="Proteomes" id="UP001218218"/>
    </source>
</evidence>
<protein>
    <submittedName>
        <fullName evidence="2">Uncharacterized protein</fullName>
    </submittedName>
</protein>
<comment type="caution">
    <text evidence="2">The sequence shown here is derived from an EMBL/GenBank/DDBJ whole genome shotgun (WGS) entry which is preliminary data.</text>
</comment>
<feature type="region of interest" description="Disordered" evidence="1">
    <location>
        <begin position="398"/>
        <end position="420"/>
    </location>
</feature>
<reference evidence="2" key="1">
    <citation type="submission" date="2023-03" db="EMBL/GenBank/DDBJ databases">
        <title>Massive genome expansion in bonnet fungi (Mycena s.s.) driven by repeated elements and novel gene families across ecological guilds.</title>
        <authorList>
            <consortium name="Lawrence Berkeley National Laboratory"/>
            <person name="Harder C.B."/>
            <person name="Miyauchi S."/>
            <person name="Viragh M."/>
            <person name="Kuo A."/>
            <person name="Thoen E."/>
            <person name="Andreopoulos B."/>
            <person name="Lu D."/>
            <person name="Skrede I."/>
            <person name="Drula E."/>
            <person name="Henrissat B."/>
            <person name="Morin E."/>
            <person name="Kohler A."/>
            <person name="Barry K."/>
            <person name="LaButti K."/>
            <person name="Morin E."/>
            <person name="Salamov A."/>
            <person name="Lipzen A."/>
            <person name="Mereny Z."/>
            <person name="Hegedus B."/>
            <person name="Baldrian P."/>
            <person name="Stursova M."/>
            <person name="Weitz H."/>
            <person name="Taylor A."/>
            <person name="Grigoriev I.V."/>
            <person name="Nagy L.G."/>
            <person name="Martin F."/>
            <person name="Kauserud H."/>
        </authorList>
    </citation>
    <scope>NUCLEOTIDE SEQUENCE</scope>
    <source>
        <strain evidence="2">CBHHK002</strain>
    </source>
</reference>
<evidence type="ECO:0000313" key="2">
    <source>
        <dbReference type="EMBL" id="KAJ7342866.1"/>
    </source>
</evidence>
<evidence type="ECO:0000256" key="1">
    <source>
        <dbReference type="SAM" id="MobiDB-lite"/>
    </source>
</evidence>
<proteinExistence type="predicted"/>
<evidence type="ECO:0000313" key="3">
    <source>
        <dbReference type="EMBL" id="KAJ7342870.1"/>
    </source>
</evidence>
<dbReference type="EMBL" id="JARIHO010000024">
    <property type="protein sequence ID" value="KAJ7342870.1"/>
    <property type="molecule type" value="Genomic_DNA"/>
</dbReference>
<sequence>MSSVQLWLNLMDITNTVVEIIAQWLKFPISGKSRAQGWFIQAMVRECDPSTLYLDSVWFAFNHLESEVFGKLCGETPSSASYAKLSVALQNCALADPGSETKLVVKKIDALVTNYRTSRVAPGPPVPAVASVPTAARRKTAAPVRSAIAAGPHLLLTLADDATQQQNMAKFLAYLVELEPLIDGYGGSWGRLTQISSIQDTMFGPEIPPNLLKSLQKIKANGRWIVLQSLDLIQKRWVKYDDPPEHSIRHSSPKWLTGLRNINMPGECCGIPSLSVGFILFGRCLASSDVAQTPLLWSDGTFKAYSQFNNQSNPPERSPLGPLRGASPRHGGPPRGAWKIIIIRVSVTTLASLGEAFGSLFLYCPTPQSLKRDSTTKNLRLGSFIHWVYPRPEPLANTNRSSWPTDETVTGLEPPEACGPGMGQKENAWLGERKPAVDSRAEYFANRASAGFCSRPQFIERFRKLIGNRQDRQLQLFAELRAGTVFSIFDNFNEECRHKLKFDQIALKLGTLESYSKSAVNAIPVFLMLSKNEISTAKSLSSASHL</sequence>
<feature type="compositionally biased region" description="Polar residues" evidence="1">
    <location>
        <begin position="398"/>
        <end position="408"/>
    </location>
</feature>
<dbReference type="Proteomes" id="UP001218218">
    <property type="component" value="Unassembled WGS sequence"/>
</dbReference>
<gene>
    <name evidence="2" type="ORF">DFH08DRAFT_1011331</name>
    <name evidence="3" type="ORF">DFH08DRAFT_1011335</name>
</gene>
<organism evidence="2 4">
    <name type="scientific">Mycena albidolilacea</name>
    <dbReference type="NCBI Taxonomy" id="1033008"/>
    <lineage>
        <taxon>Eukaryota</taxon>
        <taxon>Fungi</taxon>
        <taxon>Dikarya</taxon>
        <taxon>Basidiomycota</taxon>
        <taxon>Agaricomycotina</taxon>
        <taxon>Agaricomycetes</taxon>
        <taxon>Agaricomycetidae</taxon>
        <taxon>Agaricales</taxon>
        <taxon>Marasmiineae</taxon>
        <taxon>Mycenaceae</taxon>
        <taxon>Mycena</taxon>
    </lineage>
</organism>
<keyword evidence="4" id="KW-1185">Reference proteome</keyword>
<accession>A0AAD6ZW88</accession>
<dbReference type="EMBL" id="JARIHO010000024">
    <property type="protein sequence ID" value="KAJ7342866.1"/>
    <property type="molecule type" value="Genomic_DNA"/>
</dbReference>